<dbReference type="InterPro" id="IPR010979">
    <property type="entry name" value="Ribosomal_uS13-like_H2TH"/>
</dbReference>
<keyword evidence="2 5" id="KW-0863">Zinc-finger</keyword>
<feature type="domain" description="FPG-type" evidence="6">
    <location>
        <begin position="84"/>
        <end position="118"/>
    </location>
</feature>
<dbReference type="EMBL" id="MFFF01000030">
    <property type="protein sequence ID" value="OGE98539.1"/>
    <property type="molecule type" value="Genomic_DNA"/>
</dbReference>
<keyword evidence="1" id="KW-0479">Metal-binding</keyword>
<dbReference type="Pfam" id="PF06827">
    <property type="entry name" value="zf-FPG_IleRS"/>
    <property type="match status" value="1"/>
</dbReference>
<evidence type="ECO:0000313" key="8">
    <source>
        <dbReference type="Proteomes" id="UP000177235"/>
    </source>
</evidence>
<dbReference type="GO" id="GO:0008270">
    <property type="term" value="F:zinc ion binding"/>
    <property type="evidence" value="ECO:0007669"/>
    <property type="project" value="UniProtKB-KW"/>
</dbReference>
<proteinExistence type="predicted"/>
<dbReference type="InterPro" id="IPR000214">
    <property type="entry name" value="Znf_DNA_glyclase/AP_lyase"/>
</dbReference>
<dbReference type="PROSITE" id="PS51066">
    <property type="entry name" value="ZF_FPG_2"/>
    <property type="match status" value="1"/>
</dbReference>
<dbReference type="AlphaFoldDB" id="A0A1F5Q8M2"/>
<dbReference type="GO" id="GO:0140078">
    <property type="term" value="F:class I DNA-(apurinic or apyrimidinic site) endonuclease activity"/>
    <property type="evidence" value="ECO:0007669"/>
    <property type="project" value="UniProtKB-EC"/>
</dbReference>
<organism evidence="7 8">
    <name type="scientific">Candidatus Doudnabacteria bacterium RIFCSPLOWO2_02_FULL_48_13</name>
    <dbReference type="NCBI Taxonomy" id="1817845"/>
    <lineage>
        <taxon>Bacteria</taxon>
        <taxon>Candidatus Doudnaibacteriota</taxon>
    </lineage>
</organism>
<comment type="caution">
    <text evidence="7">The sequence shown here is derived from an EMBL/GenBank/DDBJ whole genome shotgun (WGS) entry which is preliminary data.</text>
</comment>
<evidence type="ECO:0000256" key="1">
    <source>
        <dbReference type="ARBA" id="ARBA00022723"/>
    </source>
</evidence>
<name>A0A1F5Q8M2_9BACT</name>
<dbReference type="SUPFAM" id="SSF46946">
    <property type="entry name" value="S13-like H2TH domain"/>
    <property type="match status" value="1"/>
</dbReference>
<gene>
    <name evidence="7" type="ORF">A3J05_04155</name>
</gene>
<dbReference type="Gene3D" id="1.10.8.50">
    <property type="match status" value="1"/>
</dbReference>
<dbReference type="InterPro" id="IPR010663">
    <property type="entry name" value="Znf_FPG/IleRS"/>
</dbReference>
<protein>
    <recommendedName>
        <fullName evidence="6">FPG-type domain-containing protein</fullName>
    </recommendedName>
</protein>
<dbReference type="SUPFAM" id="SSF57716">
    <property type="entry name" value="Glucocorticoid receptor-like (DNA-binding domain)"/>
    <property type="match status" value="1"/>
</dbReference>
<comment type="catalytic activity">
    <reaction evidence="4">
        <text>2'-deoxyribonucleotide-(2'-deoxyribose 5'-phosphate)-2'-deoxyribonucleotide-DNA = a 3'-end 2'-deoxyribonucleotide-(2,3-dehydro-2,3-deoxyribose 5'-phosphate)-DNA + a 5'-end 5'-phospho-2'-deoxyribonucleoside-DNA + H(+)</text>
        <dbReference type="Rhea" id="RHEA:66592"/>
        <dbReference type="Rhea" id="RHEA-COMP:13180"/>
        <dbReference type="Rhea" id="RHEA-COMP:16897"/>
        <dbReference type="Rhea" id="RHEA-COMP:17067"/>
        <dbReference type="ChEBI" id="CHEBI:15378"/>
        <dbReference type="ChEBI" id="CHEBI:136412"/>
        <dbReference type="ChEBI" id="CHEBI:157695"/>
        <dbReference type="ChEBI" id="CHEBI:167181"/>
        <dbReference type="EC" id="4.2.99.18"/>
    </reaction>
</comment>
<accession>A0A1F5Q8M2</accession>
<reference evidence="7 8" key="1">
    <citation type="journal article" date="2016" name="Nat. Commun.">
        <title>Thousands of microbial genomes shed light on interconnected biogeochemical processes in an aquifer system.</title>
        <authorList>
            <person name="Anantharaman K."/>
            <person name="Brown C.T."/>
            <person name="Hug L.A."/>
            <person name="Sharon I."/>
            <person name="Castelle C.J."/>
            <person name="Probst A.J."/>
            <person name="Thomas B.C."/>
            <person name="Singh A."/>
            <person name="Wilkins M.J."/>
            <person name="Karaoz U."/>
            <person name="Brodie E.L."/>
            <person name="Williams K.H."/>
            <person name="Hubbard S.S."/>
            <person name="Banfield J.F."/>
        </authorList>
    </citation>
    <scope>NUCLEOTIDE SEQUENCE [LARGE SCALE GENOMIC DNA]</scope>
</reference>
<evidence type="ECO:0000313" key="7">
    <source>
        <dbReference type="EMBL" id="OGE98539.1"/>
    </source>
</evidence>
<dbReference type="Pfam" id="PF06831">
    <property type="entry name" value="H2TH"/>
    <property type="match status" value="1"/>
</dbReference>
<dbReference type="GO" id="GO:0006284">
    <property type="term" value="P:base-excision repair"/>
    <property type="evidence" value="ECO:0007669"/>
    <property type="project" value="InterPro"/>
</dbReference>
<evidence type="ECO:0000256" key="4">
    <source>
        <dbReference type="ARBA" id="ARBA00044632"/>
    </source>
</evidence>
<dbReference type="InterPro" id="IPR015886">
    <property type="entry name" value="H2TH_FPG"/>
</dbReference>
<sequence>MAQYSLPAGCNTPTGRCWIYSDEILYWAKVRPMRALRSLSREDWKNIYKNIPRVLNGAIKAGGSSVGDFFQVDGSEGKYGRLHMVYGRGGEQCRKCGNIIKSVKLGGRTGSYCPGCQQ</sequence>
<keyword evidence="3" id="KW-0862">Zinc</keyword>
<dbReference type="GO" id="GO:0034039">
    <property type="term" value="F:8-oxo-7,8-dihydroguanine DNA N-glycosylase activity"/>
    <property type="evidence" value="ECO:0007669"/>
    <property type="project" value="TreeGrafter"/>
</dbReference>
<evidence type="ECO:0000259" key="6">
    <source>
        <dbReference type="PROSITE" id="PS51066"/>
    </source>
</evidence>
<dbReference type="Proteomes" id="UP000177235">
    <property type="component" value="Unassembled WGS sequence"/>
</dbReference>
<evidence type="ECO:0000256" key="5">
    <source>
        <dbReference type="PROSITE-ProRule" id="PRU00391"/>
    </source>
</evidence>
<dbReference type="PROSITE" id="PS01242">
    <property type="entry name" value="ZF_FPG_1"/>
    <property type="match status" value="1"/>
</dbReference>
<dbReference type="InterPro" id="IPR015887">
    <property type="entry name" value="DNA_glyclase_Znf_dom_DNA_BS"/>
</dbReference>
<dbReference type="PANTHER" id="PTHR22993">
    <property type="entry name" value="FORMAMIDOPYRIMIDINE-DNA GLYCOSYLASE"/>
    <property type="match status" value="1"/>
</dbReference>
<evidence type="ECO:0000256" key="2">
    <source>
        <dbReference type="ARBA" id="ARBA00022771"/>
    </source>
</evidence>
<dbReference type="GO" id="GO:0003684">
    <property type="term" value="F:damaged DNA binding"/>
    <property type="evidence" value="ECO:0007669"/>
    <property type="project" value="InterPro"/>
</dbReference>
<dbReference type="PANTHER" id="PTHR22993:SF9">
    <property type="entry name" value="FORMAMIDOPYRIMIDINE-DNA GLYCOSYLASE"/>
    <property type="match status" value="1"/>
</dbReference>
<evidence type="ECO:0000256" key="3">
    <source>
        <dbReference type="ARBA" id="ARBA00022833"/>
    </source>
</evidence>